<comment type="caution">
    <text evidence="1">The sequence shown here is derived from an EMBL/GenBank/DDBJ whole genome shotgun (WGS) entry which is preliminary data.</text>
</comment>
<evidence type="ECO:0008006" key="3">
    <source>
        <dbReference type="Google" id="ProtNLM"/>
    </source>
</evidence>
<sequence length="131" mass="14493">MPLSQGKYEWSCLPPPGKVYKIAYVVLTTVHQGHTSHLFRAISEGMFQQMAVLMRTYTKVLLFLTVGEDKGAGQMVLYGDSQPVSQLGPKVCEMLKGKGAGKGPKFQAKVSNLENRAQAEHIIEQYFNSSN</sequence>
<evidence type="ECO:0000313" key="2">
    <source>
        <dbReference type="Proteomes" id="UP001153148"/>
    </source>
</evidence>
<proteinExistence type="predicted"/>
<reference evidence="1" key="1">
    <citation type="submission" date="2021-03" db="EMBL/GenBank/DDBJ databases">
        <authorList>
            <person name="Tran Van P."/>
        </authorList>
    </citation>
    <scope>NUCLEOTIDE SEQUENCE</scope>
</reference>
<name>A0ABN7NYQ6_TIMPD</name>
<keyword evidence="2" id="KW-1185">Reference proteome</keyword>
<organism evidence="1 2">
    <name type="scientific">Timema podura</name>
    <name type="common">Walking stick</name>
    <dbReference type="NCBI Taxonomy" id="61482"/>
    <lineage>
        <taxon>Eukaryota</taxon>
        <taxon>Metazoa</taxon>
        <taxon>Ecdysozoa</taxon>
        <taxon>Arthropoda</taxon>
        <taxon>Hexapoda</taxon>
        <taxon>Insecta</taxon>
        <taxon>Pterygota</taxon>
        <taxon>Neoptera</taxon>
        <taxon>Polyneoptera</taxon>
        <taxon>Phasmatodea</taxon>
        <taxon>Timematodea</taxon>
        <taxon>Timematoidea</taxon>
        <taxon>Timematidae</taxon>
        <taxon>Timema</taxon>
    </lineage>
</organism>
<evidence type="ECO:0000313" key="1">
    <source>
        <dbReference type="EMBL" id="CAG2060630.1"/>
    </source>
</evidence>
<dbReference type="EMBL" id="CAJPIN010012967">
    <property type="protein sequence ID" value="CAG2060630.1"/>
    <property type="molecule type" value="Genomic_DNA"/>
</dbReference>
<gene>
    <name evidence="1" type="ORF">TPAB3V08_LOCUS7586</name>
</gene>
<accession>A0ABN7NYQ6</accession>
<protein>
    <recommendedName>
        <fullName evidence="3">Alanyl-tRNA synthetase</fullName>
    </recommendedName>
</protein>
<dbReference type="Proteomes" id="UP001153148">
    <property type="component" value="Unassembled WGS sequence"/>
</dbReference>